<dbReference type="WBParaSite" id="PDA_v2.g18475.t1">
    <property type="protein sequence ID" value="PDA_v2.g18475.t1"/>
    <property type="gene ID" value="PDA_v2.g18475"/>
</dbReference>
<evidence type="ECO:0000313" key="1">
    <source>
        <dbReference type="Proteomes" id="UP000887578"/>
    </source>
</evidence>
<keyword evidence="1" id="KW-1185">Reference proteome</keyword>
<dbReference type="Proteomes" id="UP000887578">
    <property type="component" value="Unplaced"/>
</dbReference>
<protein>
    <submittedName>
        <fullName evidence="2">Uncharacterized protein</fullName>
    </submittedName>
</protein>
<accession>A0A914PJC2</accession>
<organism evidence="1 2">
    <name type="scientific">Panagrolaimus davidi</name>
    <dbReference type="NCBI Taxonomy" id="227884"/>
    <lineage>
        <taxon>Eukaryota</taxon>
        <taxon>Metazoa</taxon>
        <taxon>Ecdysozoa</taxon>
        <taxon>Nematoda</taxon>
        <taxon>Chromadorea</taxon>
        <taxon>Rhabditida</taxon>
        <taxon>Tylenchina</taxon>
        <taxon>Panagrolaimomorpha</taxon>
        <taxon>Panagrolaimoidea</taxon>
        <taxon>Panagrolaimidae</taxon>
        <taxon>Panagrolaimus</taxon>
    </lineage>
</organism>
<sequence length="311" mass="35714">MGSWISLLFSKTETSSMPNEPDSNLGLPEYILYYVAKNVSSPALYRKLIESNKYFYQKNPILLLHCLKHDNGKWSTCSKIGGESCDEINGEMCSDLKCIDMNKISTKIWVTNVLDVFHLYYNNITQLNLPAKFKSNVVMFKAVNKILTIEQLSLIGSSVKTCDLFNVSVKKNDQTNASFEEIIQCLPNVEKFQLRGHLDHLRMTSKGVKELSKVLQSSKIKYLFLCDVAEMFDIEEFYQLFLKDNKTMHINLGFIYYISEAYKERLSTIVNTILNESKLKYFYPPIIHGSIVDALKLAIAADEYVYHVRGL</sequence>
<evidence type="ECO:0000313" key="2">
    <source>
        <dbReference type="WBParaSite" id="PDA_v2.g18475.t1"/>
    </source>
</evidence>
<proteinExistence type="predicted"/>
<name>A0A914PJC2_9BILA</name>
<reference evidence="2" key="1">
    <citation type="submission" date="2022-11" db="UniProtKB">
        <authorList>
            <consortium name="WormBaseParasite"/>
        </authorList>
    </citation>
    <scope>IDENTIFICATION</scope>
</reference>
<dbReference type="AlphaFoldDB" id="A0A914PJC2"/>